<keyword evidence="2 3" id="KW-0472">Membrane</keyword>
<evidence type="ECO:0000256" key="1">
    <source>
        <dbReference type="ARBA" id="ARBA00004370"/>
    </source>
</evidence>
<keyword evidence="5" id="KW-1185">Reference proteome</keyword>
<reference evidence="4" key="2">
    <citation type="submission" date="2020-05" db="UniProtKB">
        <authorList>
            <consortium name="EnsemblMetazoa"/>
        </authorList>
    </citation>
    <scope>IDENTIFICATION</scope>
    <source>
        <strain evidence="4">maculatus3</strain>
    </source>
</reference>
<evidence type="ECO:0000256" key="3">
    <source>
        <dbReference type="SAM" id="Phobius"/>
    </source>
</evidence>
<evidence type="ECO:0000313" key="4">
    <source>
        <dbReference type="EnsemblMetazoa" id="AMAM010452-PA"/>
    </source>
</evidence>
<evidence type="ECO:0000313" key="5">
    <source>
        <dbReference type="Proteomes" id="UP000075901"/>
    </source>
</evidence>
<organism evidence="4 5">
    <name type="scientific">Anopheles maculatus</name>
    <dbReference type="NCBI Taxonomy" id="74869"/>
    <lineage>
        <taxon>Eukaryota</taxon>
        <taxon>Metazoa</taxon>
        <taxon>Ecdysozoa</taxon>
        <taxon>Arthropoda</taxon>
        <taxon>Hexapoda</taxon>
        <taxon>Insecta</taxon>
        <taxon>Pterygota</taxon>
        <taxon>Neoptera</taxon>
        <taxon>Endopterygota</taxon>
        <taxon>Diptera</taxon>
        <taxon>Nematocera</taxon>
        <taxon>Culicoidea</taxon>
        <taxon>Culicidae</taxon>
        <taxon>Anophelinae</taxon>
        <taxon>Anopheles</taxon>
        <taxon>Anopheles maculatus group</taxon>
    </lineage>
</organism>
<accession>A0A182SNT6</accession>
<feature type="transmembrane region" description="Helical" evidence="3">
    <location>
        <begin position="53"/>
        <end position="71"/>
    </location>
</feature>
<dbReference type="InterPro" id="IPR020894">
    <property type="entry name" value="Cadherin_CS"/>
</dbReference>
<reference evidence="5" key="1">
    <citation type="submission" date="2013-09" db="EMBL/GenBank/DDBJ databases">
        <title>The Genome Sequence of Anopheles maculatus species B.</title>
        <authorList>
            <consortium name="The Broad Institute Genomics Platform"/>
            <person name="Neafsey D.E."/>
            <person name="Besansky N."/>
            <person name="Howell P."/>
            <person name="Walton C."/>
            <person name="Young S.K."/>
            <person name="Zeng Q."/>
            <person name="Gargeya S."/>
            <person name="Fitzgerald M."/>
            <person name="Haas B."/>
            <person name="Abouelleil A."/>
            <person name="Allen A.W."/>
            <person name="Alvarado L."/>
            <person name="Arachchi H.M."/>
            <person name="Berlin A.M."/>
            <person name="Chapman S.B."/>
            <person name="Gainer-Dewar J."/>
            <person name="Goldberg J."/>
            <person name="Griggs A."/>
            <person name="Gujja S."/>
            <person name="Hansen M."/>
            <person name="Howarth C."/>
            <person name="Imamovic A."/>
            <person name="Ireland A."/>
            <person name="Larimer J."/>
            <person name="McCowan C."/>
            <person name="Murphy C."/>
            <person name="Pearson M."/>
            <person name="Poon T.W."/>
            <person name="Priest M."/>
            <person name="Roberts A."/>
            <person name="Saif S."/>
            <person name="Shea T."/>
            <person name="Sisk P."/>
            <person name="Sykes S."/>
            <person name="Wortman J."/>
            <person name="Nusbaum C."/>
            <person name="Birren B."/>
        </authorList>
    </citation>
    <scope>NUCLEOTIDE SEQUENCE [LARGE SCALE GENOMIC DNA]</scope>
    <source>
        <strain evidence="5">maculatus3</strain>
    </source>
</reference>
<sequence length="109" mass="12647">MAQDTLSFSVSIRDRVSATGIESENDNIVNVPITIIVLDENDNPPEFQNVSTAIDYCYLFLFFTHNFLFAVRHIRQKLGYNMINLNSVISLRRGHKCIQYTHHQNFELI</sequence>
<name>A0A182SNT6_9DIPT</name>
<keyword evidence="3" id="KW-1133">Transmembrane helix</keyword>
<evidence type="ECO:0008006" key="6">
    <source>
        <dbReference type="Google" id="ProtNLM"/>
    </source>
</evidence>
<proteinExistence type="predicted"/>
<dbReference type="EnsemblMetazoa" id="AMAM010452-RA">
    <property type="protein sequence ID" value="AMAM010452-PA"/>
    <property type="gene ID" value="AMAM010452"/>
</dbReference>
<dbReference type="VEuPathDB" id="VectorBase:AMAM010452"/>
<protein>
    <recommendedName>
        <fullName evidence="6">Cadherin domain-containing protein</fullName>
    </recommendedName>
</protein>
<dbReference type="PROSITE" id="PS00232">
    <property type="entry name" value="CADHERIN_1"/>
    <property type="match status" value="1"/>
</dbReference>
<evidence type="ECO:0000256" key="2">
    <source>
        <dbReference type="ARBA" id="ARBA00023136"/>
    </source>
</evidence>
<dbReference type="GO" id="GO:0005886">
    <property type="term" value="C:plasma membrane"/>
    <property type="evidence" value="ECO:0007669"/>
    <property type="project" value="InterPro"/>
</dbReference>
<dbReference type="AlphaFoldDB" id="A0A182SNT6"/>
<dbReference type="GO" id="GO:0007155">
    <property type="term" value="P:cell adhesion"/>
    <property type="evidence" value="ECO:0007669"/>
    <property type="project" value="InterPro"/>
</dbReference>
<comment type="subcellular location">
    <subcellularLocation>
        <location evidence="1">Membrane</location>
    </subcellularLocation>
</comment>
<dbReference type="Proteomes" id="UP000075901">
    <property type="component" value="Unassembled WGS sequence"/>
</dbReference>
<keyword evidence="3" id="KW-0812">Transmembrane</keyword>